<sequence>MPVGAGPATAILGLGRVPSVPPVRPGAFVFVFSLLRIRAPFFIGP</sequence>
<evidence type="ECO:0000313" key="1">
    <source>
        <dbReference type="EMBL" id="GCE00315.1"/>
    </source>
</evidence>
<protein>
    <submittedName>
        <fullName evidence="1">Uncharacterized protein</fullName>
    </submittedName>
</protein>
<accession>A0A401Z0C8</accession>
<gene>
    <name evidence="1" type="ORF">EHYA_08040</name>
</gene>
<proteinExistence type="predicted"/>
<keyword evidence="2" id="KW-1185">Reference proteome</keyword>
<organism evidence="1 2">
    <name type="scientific">Embleya hyalina</name>
    <dbReference type="NCBI Taxonomy" id="516124"/>
    <lineage>
        <taxon>Bacteria</taxon>
        <taxon>Bacillati</taxon>
        <taxon>Actinomycetota</taxon>
        <taxon>Actinomycetes</taxon>
        <taxon>Kitasatosporales</taxon>
        <taxon>Streptomycetaceae</taxon>
        <taxon>Embleya</taxon>
    </lineage>
</organism>
<dbReference type="EMBL" id="BIFH01000038">
    <property type="protein sequence ID" value="GCE00315.1"/>
    <property type="molecule type" value="Genomic_DNA"/>
</dbReference>
<dbReference type="Proteomes" id="UP000286931">
    <property type="component" value="Unassembled WGS sequence"/>
</dbReference>
<reference evidence="1 2" key="1">
    <citation type="submission" date="2018-12" db="EMBL/GenBank/DDBJ databases">
        <title>Draft genome sequence of Embleya hyalina NBRC 13850T.</title>
        <authorList>
            <person name="Komaki H."/>
            <person name="Hosoyama A."/>
            <person name="Kimura A."/>
            <person name="Ichikawa N."/>
            <person name="Tamura T."/>
        </authorList>
    </citation>
    <scope>NUCLEOTIDE SEQUENCE [LARGE SCALE GENOMIC DNA]</scope>
    <source>
        <strain evidence="1 2">NBRC 13850</strain>
    </source>
</reference>
<name>A0A401Z0C8_9ACTN</name>
<evidence type="ECO:0000313" key="2">
    <source>
        <dbReference type="Proteomes" id="UP000286931"/>
    </source>
</evidence>
<comment type="caution">
    <text evidence="1">The sequence shown here is derived from an EMBL/GenBank/DDBJ whole genome shotgun (WGS) entry which is preliminary data.</text>
</comment>
<dbReference type="AlphaFoldDB" id="A0A401Z0C8"/>